<dbReference type="Proteomes" id="UP001529180">
    <property type="component" value="Unassembled WGS sequence"/>
</dbReference>
<protein>
    <submittedName>
        <fullName evidence="2">Polysaccharide pyruvyl transferase family protein</fullName>
    </submittedName>
</protein>
<keyword evidence="3" id="KW-1185">Reference proteome</keyword>
<dbReference type="Pfam" id="PF04230">
    <property type="entry name" value="PS_pyruv_trans"/>
    <property type="match status" value="1"/>
</dbReference>
<accession>A0ABT6GDG4</accession>
<sequence>MKLLDVKLRIKALIKWLRWRWHCLRATGKHMPRGTYPVFYVAGWYGTETAGDKLILLGIAQQIWAVNPKASIVLITSNIYYSVSSINELASLASSSGSHPELVSQLLNQVEVRGDFIVPRLGKGDILIFGGGPIMDDATLFLWLCWVKRLHRRGGVSGILGCGWGPLRLKLTRRWAQELVDAADGTILRQHSNMVTTTSLDPSFLTWPIIRHYRSDRRNGTAINIRFVPKQYGAPPAKNINQQITWLEDKLSWLQTIVPLSGVSIFSTHELDQEGDLKTTATLMSHFKKNVDMTPPTLHDILSLLGHSQFSIAMRYHGAIISLLMGCKVLGIDYNKGGGKLSFLYNDLGFSTPPASLFDGDSPNNYQIENWNTLDTETIEVSLISAEKTYQKLVESLVEKLKENITKPRIR</sequence>
<organism evidence="2 3">
    <name type="scientific">Thalassospira aquimaris</name>
    <dbReference type="NCBI Taxonomy" id="3037796"/>
    <lineage>
        <taxon>Bacteria</taxon>
        <taxon>Pseudomonadati</taxon>
        <taxon>Pseudomonadota</taxon>
        <taxon>Alphaproteobacteria</taxon>
        <taxon>Rhodospirillales</taxon>
        <taxon>Thalassospiraceae</taxon>
        <taxon>Thalassospira</taxon>
    </lineage>
</organism>
<dbReference type="PANTHER" id="PTHR36836:SF1">
    <property type="entry name" value="COLANIC ACID BIOSYNTHESIS PROTEIN WCAK"/>
    <property type="match status" value="1"/>
</dbReference>
<reference evidence="2 3" key="1">
    <citation type="submission" date="2023-03" db="EMBL/GenBank/DDBJ databases">
        <title>Strain FZY0004 represents a novel species in the genus Thalassospira isolated from seawater.</title>
        <authorList>
            <person name="Fu Z.-Y."/>
        </authorList>
    </citation>
    <scope>NUCLEOTIDE SEQUENCE [LARGE SCALE GENOMIC DNA]</scope>
    <source>
        <strain evidence="2 3">FZY0004</strain>
    </source>
</reference>
<comment type="caution">
    <text evidence="2">The sequence shown here is derived from an EMBL/GenBank/DDBJ whole genome shotgun (WGS) entry which is preliminary data.</text>
</comment>
<dbReference type="InterPro" id="IPR007345">
    <property type="entry name" value="Polysacch_pyruvyl_Trfase"/>
</dbReference>
<evidence type="ECO:0000313" key="3">
    <source>
        <dbReference type="Proteomes" id="UP001529180"/>
    </source>
</evidence>
<name>A0ABT6GDG4_9PROT</name>
<proteinExistence type="predicted"/>
<evidence type="ECO:0000313" key="2">
    <source>
        <dbReference type="EMBL" id="MDG4720117.1"/>
    </source>
</evidence>
<feature type="domain" description="Polysaccharide pyruvyl transferase" evidence="1">
    <location>
        <begin position="51"/>
        <end position="335"/>
    </location>
</feature>
<evidence type="ECO:0000259" key="1">
    <source>
        <dbReference type="Pfam" id="PF04230"/>
    </source>
</evidence>
<dbReference type="EMBL" id="JARSBO010000007">
    <property type="protein sequence ID" value="MDG4720117.1"/>
    <property type="molecule type" value="Genomic_DNA"/>
</dbReference>
<dbReference type="RefSeq" id="WP_114104062.1">
    <property type="nucleotide sequence ID" value="NZ_JARSBO010000007.1"/>
</dbReference>
<dbReference type="PANTHER" id="PTHR36836">
    <property type="entry name" value="COLANIC ACID BIOSYNTHESIS PROTEIN WCAK"/>
    <property type="match status" value="1"/>
</dbReference>
<dbReference type="GO" id="GO:0016740">
    <property type="term" value="F:transferase activity"/>
    <property type="evidence" value="ECO:0007669"/>
    <property type="project" value="UniProtKB-KW"/>
</dbReference>
<keyword evidence="2" id="KW-0808">Transferase</keyword>
<gene>
    <name evidence="2" type="ORF">P7680_14015</name>
</gene>